<dbReference type="OrthoDB" id="693758at2759"/>
<reference evidence="7" key="3">
    <citation type="submission" date="2018-08" db="UniProtKB">
        <authorList>
            <consortium name="EnsemblPlants"/>
        </authorList>
    </citation>
    <scope>IDENTIFICATION</scope>
    <source>
        <strain evidence="7">cv. Bd21</strain>
    </source>
</reference>
<evidence type="ECO:0000313" key="7">
    <source>
        <dbReference type="EnsemblPlants" id="KQJ83504"/>
    </source>
</evidence>
<dbReference type="GO" id="GO:0006508">
    <property type="term" value="P:proteolysis"/>
    <property type="evidence" value="ECO:0007669"/>
    <property type="project" value="UniProtKB-KW"/>
</dbReference>
<reference evidence="6" key="2">
    <citation type="submission" date="2017-06" db="EMBL/GenBank/DDBJ databases">
        <title>WGS assembly of Brachypodium distachyon.</title>
        <authorList>
            <consortium name="The International Brachypodium Initiative"/>
            <person name="Lucas S."/>
            <person name="Harmon-Smith M."/>
            <person name="Lail K."/>
            <person name="Tice H."/>
            <person name="Grimwood J."/>
            <person name="Bruce D."/>
            <person name="Barry K."/>
            <person name="Shu S."/>
            <person name="Lindquist E."/>
            <person name="Wang M."/>
            <person name="Pitluck S."/>
            <person name="Vogel J.P."/>
            <person name="Garvin D.F."/>
            <person name="Mockler T.C."/>
            <person name="Schmutz J."/>
            <person name="Rokhsar D."/>
            <person name="Bevan M.W."/>
        </authorList>
    </citation>
    <scope>NUCLEOTIDE SEQUENCE</scope>
    <source>
        <strain evidence="6">Bd21</strain>
    </source>
</reference>
<dbReference type="EMBL" id="CM000884">
    <property type="protein sequence ID" value="KQJ83504.1"/>
    <property type="molecule type" value="Genomic_DNA"/>
</dbReference>
<evidence type="ECO:0000256" key="1">
    <source>
        <dbReference type="ARBA" id="ARBA00005234"/>
    </source>
</evidence>
<evidence type="ECO:0000256" key="2">
    <source>
        <dbReference type="ARBA" id="ARBA00022670"/>
    </source>
</evidence>
<gene>
    <name evidence="6" type="ORF">BRADI_5g15320v3</name>
</gene>
<evidence type="ECO:0000259" key="5">
    <source>
        <dbReference type="PROSITE" id="PS50600"/>
    </source>
</evidence>
<keyword evidence="8" id="KW-1185">Reference proteome</keyword>
<dbReference type="AlphaFoldDB" id="I1IZI6"/>
<keyword evidence="3" id="KW-0378">Hydrolase</keyword>
<sequence length="325" mass="37461">MRAKAAFVFERNANTHVWSEPIERYRELRNMASTALFKASKNSEISRHVKDFLQSIVGGPIDADGETELTTFGPLPAHFSGYSQFSREKILDPKKIFPKGAPSELKNMGNRLDEMKHASEEVKIVNAGIYYMRSLSDHQGDKKVWVECTWIVIQLVKAGKSKQRSLDKLSKLSRRNKAKNYLKHDMIFLPLNHSRHWYLSAVNPSLKEIHILDSLHNPAASKESSCTDRTELSEVLQGMERYMELLDTTEDNTAHTNAIWTDFKVSTWKRKFIRGLPQQRDGSSCGLFMLKLWRTGWEKSYRRDSRSAKLIHSERTYHARCSAVI</sequence>
<dbReference type="PANTHER" id="PTHR12606:SF155">
    <property type="entry name" value="OS04G0316900 PROTEIN"/>
    <property type="match status" value="1"/>
</dbReference>
<evidence type="ECO:0000256" key="4">
    <source>
        <dbReference type="ARBA" id="ARBA00022807"/>
    </source>
</evidence>
<dbReference type="HOGENOM" id="CLU_856183_0_0_1"/>
<accession>I1IZI6</accession>
<dbReference type="EnsemblPlants" id="KQJ83504">
    <property type="protein sequence ID" value="KQJ83504"/>
    <property type="gene ID" value="BRADI_5g15320v3"/>
</dbReference>
<organism evidence="7">
    <name type="scientific">Brachypodium distachyon</name>
    <name type="common">Purple false brome</name>
    <name type="synonym">Trachynia distachya</name>
    <dbReference type="NCBI Taxonomy" id="15368"/>
    <lineage>
        <taxon>Eukaryota</taxon>
        <taxon>Viridiplantae</taxon>
        <taxon>Streptophyta</taxon>
        <taxon>Embryophyta</taxon>
        <taxon>Tracheophyta</taxon>
        <taxon>Spermatophyta</taxon>
        <taxon>Magnoliopsida</taxon>
        <taxon>Liliopsida</taxon>
        <taxon>Poales</taxon>
        <taxon>Poaceae</taxon>
        <taxon>BOP clade</taxon>
        <taxon>Pooideae</taxon>
        <taxon>Stipodae</taxon>
        <taxon>Brachypodieae</taxon>
        <taxon>Brachypodium</taxon>
    </lineage>
</organism>
<evidence type="ECO:0000256" key="3">
    <source>
        <dbReference type="ARBA" id="ARBA00022801"/>
    </source>
</evidence>
<dbReference type="InterPro" id="IPR038765">
    <property type="entry name" value="Papain-like_cys_pep_sf"/>
</dbReference>
<comment type="similarity">
    <text evidence="1">Belongs to the peptidase C48 family.</text>
</comment>
<dbReference type="Gramene" id="KQJ83504">
    <property type="protein sequence ID" value="KQJ83504"/>
    <property type="gene ID" value="BRADI_5g15320v3"/>
</dbReference>
<dbReference type="Pfam" id="PF02902">
    <property type="entry name" value="Peptidase_C48"/>
    <property type="match status" value="1"/>
</dbReference>
<evidence type="ECO:0000313" key="6">
    <source>
        <dbReference type="EMBL" id="KQJ83504.1"/>
    </source>
</evidence>
<dbReference type="SUPFAM" id="SSF54001">
    <property type="entry name" value="Cysteine proteinases"/>
    <property type="match status" value="1"/>
</dbReference>
<dbReference type="PROSITE" id="PS50600">
    <property type="entry name" value="ULP_PROTEASE"/>
    <property type="match status" value="1"/>
</dbReference>
<proteinExistence type="inferred from homology"/>
<dbReference type="PANTHER" id="PTHR12606">
    <property type="entry name" value="SENTRIN/SUMO-SPECIFIC PROTEASE"/>
    <property type="match status" value="1"/>
</dbReference>
<dbReference type="STRING" id="15368.I1IZI6"/>
<dbReference type="Proteomes" id="UP000008810">
    <property type="component" value="Chromosome 5"/>
</dbReference>
<dbReference type="InParanoid" id="I1IZI6"/>
<reference evidence="6 7" key="1">
    <citation type="journal article" date="2010" name="Nature">
        <title>Genome sequencing and analysis of the model grass Brachypodium distachyon.</title>
        <authorList>
            <consortium name="International Brachypodium Initiative"/>
        </authorList>
    </citation>
    <scope>NUCLEOTIDE SEQUENCE [LARGE SCALE GENOMIC DNA]</scope>
    <source>
        <strain evidence="6 7">Bd21</strain>
    </source>
</reference>
<dbReference type="GO" id="GO:0008234">
    <property type="term" value="F:cysteine-type peptidase activity"/>
    <property type="evidence" value="ECO:0007669"/>
    <property type="project" value="UniProtKB-KW"/>
</dbReference>
<keyword evidence="2" id="KW-0645">Protease</keyword>
<keyword evidence="4" id="KW-0788">Thiol protease</keyword>
<dbReference type="InterPro" id="IPR003653">
    <property type="entry name" value="Peptidase_C48_C"/>
</dbReference>
<name>I1IZI6_BRADI</name>
<feature type="domain" description="Ubiquitin-like protease family profile" evidence="5">
    <location>
        <begin position="105"/>
        <end position="296"/>
    </location>
</feature>
<dbReference type="Gene3D" id="3.40.395.10">
    <property type="entry name" value="Adenoviral Proteinase, Chain A"/>
    <property type="match status" value="1"/>
</dbReference>
<protein>
    <recommendedName>
        <fullName evidence="5">Ubiquitin-like protease family profile domain-containing protein</fullName>
    </recommendedName>
</protein>
<evidence type="ECO:0000313" key="8">
    <source>
        <dbReference type="Proteomes" id="UP000008810"/>
    </source>
</evidence>